<dbReference type="GO" id="GO:0008289">
    <property type="term" value="F:lipid binding"/>
    <property type="evidence" value="ECO:0007669"/>
    <property type="project" value="UniProtKB-KW"/>
</dbReference>
<keyword evidence="2" id="KW-0343">GTPase activation</keyword>
<evidence type="ECO:0000256" key="6">
    <source>
        <dbReference type="ARBA" id="ARBA00023136"/>
    </source>
</evidence>
<evidence type="ECO:0000256" key="2">
    <source>
        <dbReference type="ARBA" id="ARBA00022468"/>
    </source>
</evidence>
<sequence length="83" mass="9406">MGEAEFHIRAFIEALRMNLTDIPSGTIITRVQPSRANCLSEESCIMYRDCKVVQDICLRLKNVECGEVEIQLHWIDLPGSKGL</sequence>
<dbReference type="AlphaFoldDB" id="A0A2P2PWH6"/>
<dbReference type="GO" id="GO:0016020">
    <property type="term" value="C:membrane"/>
    <property type="evidence" value="ECO:0007669"/>
    <property type="project" value="UniProtKB-SubCell"/>
</dbReference>
<comment type="subcellular location">
    <subcellularLocation>
        <location evidence="1">Membrane</location>
    </subcellularLocation>
</comment>
<dbReference type="GO" id="GO:0046872">
    <property type="term" value="F:metal ion binding"/>
    <property type="evidence" value="ECO:0007669"/>
    <property type="project" value="UniProtKB-KW"/>
</dbReference>
<dbReference type="PANTHER" id="PTHR45933">
    <property type="entry name" value="PROTEIN C2-DOMAIN ABA-RELATED 4"/>
    <property type="match status" value="1"/>
</dbReference>
<keyword evidence="5" id="KW-0446">Lipid-binding</keyword>
<keyword evidence="6" id="KW-0472">Membrane</keyword>
<dbReference type="PANTHER" id="PTHR45933:SF5">
    <property type="entry name" value="PROTEIN C2-DOMAIN ABA-RELATED 4"/>
    <property type="match status" value="1"/>
</dbReference>
<dbReference type="InterPro" id="IPR044562">
    <property type="entry name" value="CAR1-11"/>
</dbReference>
<keyword evidence="3" id="KW-0479">Metal-binding</keyword>
<keyword evidence="4" id="KW-0106">Calcium</keyword>
<accession>A0A2P2PWH6</accession>
<evidence type="ECO:0000256" key="3">
    <source>
        <dbReference type="ARBA" id="ARBA00022723"/>
    </source>
</evidence>
<protein>
    <submittedName>
        <fullName evidence="7">Uncharacterized protein</fullName>
    </submittedName>
</protein>
<organism evidence="7">
    <name type="scientific">Rhizophora mucronata</name>
    <name type="common">Asiatic mangrove</name>
    <dbReference type="NCBI Taxonomy" id="61149"/>
    <lineage>
        <taxon>Eukaryota</taxon>
        <taxon>Viridiplantae</taxon>
        <taxon>Streptophyta</taxon>
        <taxon>Embryophyta</taxon>
        <taxon>Tracheophyta</taxon>
        <taxon>Spermatophyta</taxon>
        <taxon>Magnoliopsida</taxon>
        <taxon>eudicotyledons</taxon>
        <taxon>Gunneridae</taxon>
        <taxon>Pentapetalae</taxon>
        <taxon>rosids</taxon>
        <taxon>fabids</taxon>
        <taxon>Malpighiales</taxon>
        <taxon>Rhizophoraceae</taxon>
        <taxon>Rhizophora</taxon>
    </lineage>
</organism>
<evidence type="ECO:0000256" key="4">
    <source>
        <dbReference type="ARBA" id="ARBA00022837"/>
    </source>
</evidence>
<evidence type="ECO:0000313" key="7">
    <source>
        <dbReference type="EMBL" id="MBX58999.1"/>
    </source>
</evidence>
<name>A0A2P2PWH6_RHIMU</name>
<evidence type="ECO:0000256" key="1">
    <source>
        <dbReference type="ARBA" id="ARBA00004370"/>
    </source>
</evidence>
<evidence type="ECO:0000256" key="5">
    <source>
        <dbReference type="ARBA" id="ARBA00023121"/>
    </source>
</evidence>
<dbReference type="EMBL" id="GGEC01078515">
    <property type="protein sequence ID" value="MBX58999.1"/>
    <property type="molecule type" value="Transcribed_RNA"/>
</dbReference>
<proteinExistence type="predicted"/>
<dbReference type="GO" id="GO:0005096">
    <property type="term" value="F:GTPase activator activity"/>
    <property type="evidence" value="ECO:0007669"/>
    <property type="project" value="UniProtKB-KW"/>
</dbReference>
<reference evidence="7" key="1">
    <citation type="submission" date="2018-02" db="EMBL/GenBank/DDBJ databases">
        <title>Rhizophora mucronata_Transcriptome.</title>
        <authorList>
            <person name="Meera S.P."/>
            <person name="Sreeshan A."/>
            <person name="Augustine A."/>
        </authorList>
    </citation>
    <scope>NUCLEOTIDE SEQUENCE</scope>
    <source>
        <tissue evidence="7">Leaf</tissue>
    </source>
</reference>